<accession>A0A068NXM3</accession>
<gene>
    <name evidence="1" type="ORF">PaP1_gp165</name>
</gene>
<dbReference type="GeneID" id="19816578"/>
<sequence length="81" mass="9212">MNGPECRWCGEKTEAEFVDVGFGWMQQVTGGMCHQCGGYENGHYQNDGRLSEVEFATYWSGPFEDYADFSPFNHMREGDSP</sequence>
<proteinExistence type="predicted"/>
<keyword evidence="2" id="KW-1185">Reference proteome</keyword>
<organism evidence="1 2">
    <name type="scientific">Pseudomonas phage PaP1</name>
    <dbReference type="NCBI Taxonomy" id="685892"/>
    <lineage>
        <taxon>Viruses</taxon>
        <taxon>Duplodnaviria</taxon>
        <taxon>Heunggongvirae</taxon>
        <taxon>Uroviricota</taxon>
        <taxon>Caudoviricetes</taxon>
        <taxon>Vandenendeviridae</taxon>
        <taxon>Skurskavirinae</taxon>
        <taxon>Pakpunavirus</taxon>
        <taxon>Pakpunavirus PaP1</taxon>
    </lineage>
</organism>
<name>A0A068NXM3_9CAUD</name>
<reference evidence="1 2" key="1">
    <citation type="journal article" date="2013" name="PLoS ONE">
        <title>Genomic and Proteomic Analyses of the Terminally Redundant Genome of the Pseudomonas aeruginosa Phage PaP1: Establishment of Genus PaP1-Like Phages.</title>
        <authorList>
            <person name="Lu S."/>
            <person name="Le S."/>
            <person name="Tan Y."/>
            <person name="Zhu J."/>
            <person name="Li M."/>
            <person name="Rao X."/>
            <person name="Zou L."/>
            <person name="Li S."/>
            <person name="Wang J."/>
            <person name="Jin X."/>
            <person name="Huang G."/>
            <person name="Zhang L."/>
            <person name="Zhao X."/>
            <person name="Hu F."/>
        </authorList>
    </citation>
    <scope>NUCLEOTIDE SEQUENCE [LARGE SCALE GENOMIC DNA]</scope>
</reference>
<dbReference type="OrthoDB" id="17840at10239"/>
<dbReference type="EMBL" id="HQ832595">
    <property type="protein sequence ID" value="AIE90113.1"/>
    <property type="molecule type" value="Genomic_DNA"/>
</dbReference>
<dbReference type="Proteomes" id="UP000008424">
    <property type="component" value="Segment"/>
</dbReference>
<protein>
    <submittedName>
        <fullName evidence="1">Uncharacterized protein</fullName>
    </submittedName>
</protein>
<evidence type="ECO:0000313" key="1">
    <source>
        <dbReference type="EMBL" id="AIE90113.1"/>
    </source>
</evidence>
<dbReference type="KEGG" id="vg:19816578"/>
<dbReference type="RefSeq" id="YP_009047074.1">
    <property type="nucleotide sequence ID" value="NC_019913.1"/>
</dbReference>
<evidence type="ECO:0000313" key="2">
    <source>
        <dbReference type="Proteomes" id="UP000008424"/>
    </source>
</evidence>